<feature type="region of interest" description="Disordered" evidence="7">
    <location>
        <begin position="765"/>
        <end position="786"/>
    </location>
</feature>
<keyword evidence="3" id="KW-0235">DNA replication</keyword>
<sequence>MTSSTRGRHQPSPPLPYPGSGAPTINFAFPWNGPRAAVGREGVTTPLTISPLAQWLALELKERQAAELAEIARIRAGLTDAERAKLTRRDYQIAESEEREQERDSIYSRNRRARREIAGDEDAELVAALSLLPKHIKQPLLARLNVYRRQQARAIAEGLKQRPARKFLRGTIKRVIPRLEQINSRHQTIAYRYIAGRERLDELLRLPELSKREVQLLATLTAGYMETLFSHECEKHLSDESTPRDILRVYTTVAREALRLNITPPCWSALDVSRRQRGETPYHLLPGALARLCCATWWQRKLWRYRCEWREEQLRAACLVRKQDSAFVSADALIHHREQRRRMREFLKAYELVNEDGFSIDMEAVYYAGSSNPKHRRVEMMITVKGMQEIAETRGDNAFWFTITCPSKYHATLQSSGAPNPKWTARTVRDSSDYLVSLFAGVRKKLNRKGLRWYGVRVAEPNHDGTVHWHVMAFCRPEDEEAITDILREFAIREDRAELGHDITPRFKVEQITKEKGSPLSYIAAYIGKNIDGSKLTKPDPKTGEPPIDHESGKSIADTVEHAIAWASLHRVRQFQFFGIPSRQTYRELRRLAGQFDRQGKDGKKQQRLTDKAMDDVMSAADAGCIATYILKQGGILRPRKEHVVRTAYSEADKPNDYGEHGTQIYGVWSPHLGEASRICTHPDNWQRVRKAIQADGAADRQGVDVDLQGGSAAPWTRGNNCPIEQKAGETGTDSATDKEPETINFEQLTRHQRRALLNRIRNAAPPARKAEETGMTRQPPMATEREPEDTLAAALRDLGITPEPQQIAGLLAGEAVDCGDGYAFRLAGGRLLEVPAPEPQESDDDIPPPSYRTGDIATLAAAIGIRLEPWEISVLLRGATLDIGGGEAIRLRGDRLEPVRRNATPF</sequence>
<reference evidence="9 10" key="1">
    <citation type="submission" date="2019-07" db="EMBL/GenBank/DDBJ databases">
        <title>Serratia strains were isolated from fresh produce.</title>
        <authorList>
            <person name="Cho G.-S."/>
            <person name="Stein M."/>
            <person name="Lee W."/>
            <person name="Suh S.H."/>
            <person name="Franz C.M.A.P."/>
        </authorList>
    </citation>
    <scope>NUCLEOTIDE SEQUENCE [LARGE SCALE GENOMIC DNA]</scope>
    <source>
        <strain evidence="9 10">S17</strain>
    </source>
</reference>
<feature type="domain" description="Replication gene A protein-like" evidence="8">
    <location>
        <begin position="213"/>
        <end position="533"/>
    </location>
</feature>
<evidence type="ECO:0000256" key="7">
    <source>
        <dbReference type="SAM" id="MobiDB-lite"/>
    </source>
</evidence>
<comment type="caution">
    <text evidence="9">The sequence shown here is derived from an EMBL/GenBank/DDBJ whole genome shotgun (WGS) entry which is preliminary data.</text>
</comment>
<name>A0A9X9BZT4_9GAMM</name>
<feature type="region of interest" description="Disordered" evidence="7">
    <location>
        <begin position="711"/>
        <end position="739"/>
    </location>
</feature>
<evidence type="ECO:0000256" key="6">
    <source>
        <dbReference type="ARBA" id="ARBA00022801"/>
    </source>
</evidence>
<evidence type="ECO:0000256" key="4">
    <source>
        <dbReference type="ARBA" id="ARBA00022722"/>
    </source>
</evidence>
<gene>
    <name evidence="9" type="ORF">FOT63_18435</name>
</gene>
<dbReference type="GO" id="GO:0004519">
    <property type="term" value="F:endonuclease activity"/>
    <property type="evidence" value="ECO:0007669"/>
    <property type="project" value="UniProtKB-KW"/>
</dbReference>
<dbReference type="Pfam" id="PF05840">
    <property type="entry name" value="Phage_GPA"/>
    <property type="match status" value="1"/>
</dbReference>
<proteinExistence type="inferred from homology"/>
<evidence type="ECO:0000259" key="8">
    <source>
        <dbReference type="Pfam" id="PF05840"/>
    </source>
</evidence>
<feature type="region of interest" description="Disordered" evidence="7">
    <location>
        <begin position="1"/>
        <end position="21"/>
    </location>
</feature>
<protein>
    <submittedName>
        <fullName evidence="9">Replication endonuclease</fullName>
    </submittedName>
</protein>
<dbReference type="AlphaFoldDB" id="A0A9X9BZT4"/>
<accession>A0A9X9BZT4</accession>
<evidence type="ECO:0000313" key="10">
    <source>
        <dbReference type="Proteomes" id="UP000321307"/>
    </source>
</evidence>
<dbReference type="InterPro" id="IPR008766">
    <property type="entry name" value="Replication_gene_A-like"/>
</dbReference>
<dbReference type="GO" id="GO:0016787">
    <property type="term" value="F:hydrolase activity"/>
    <property type="evidence" value="ECO:0007669"/>
    <property type="project" value="UniProtKB-KW"/>
</dbReference>
<dbReference type="RefSeq" id="WP_147838682.1">
    <property type="nucleotide sequence ID" value="NZ_VOUP01000012.1"/>
</dbReference>
<evidence type="ECO:0000256" key="2">
    <source>
        <dbReference type="ARBA" id="ARBA00009260"/>
    </source>
</evidence>
<keyword evidence="4" id="KW-0540">Nuclease</keyword>
<dbReference type="EMBL" id="VOUP01000012">
    <property type="protein sequence ID" value="TXE26913.1"/>
    <property type="molecule type" value="Genomic_DNA"/>
</dbReference>
<evidence type="ECO:0000256" key="5">
    <source>
        <dbReference type="ARBA" id="ARBA00022759"/>
    </source>
</evidence>
<keyword evidence="5 9" id="KW-0255">Endonuclease</keyword>
<dbReference type="GO" id="GO:0006260">
    <property type="term" value="P:DNA replication"/>
    <property type="evidence" value="ECO:0007669"/>
    <property type="project" value="UniProtKB-KW"/>
</dbReference>
<dbReference type="Proteomes" id="UP000321307">
    <property type="component" value="Unassembled WGS sequence"/>
</dbReference>
<evidence type="ECO:0000256" key="3">
    <source>
        <dbReference type="ARBA" id="ARBA00022705"/>
    </source>
</evidence>
<comment type="similarity">
    <text evidence="2">Belongs to the phage GPA family.</text>
</comment>
<evidence type="ECO:0000256" key="1">
    <source>
        <dbReference type="ARBA" id="ARBA00003293"/>
    </source>
</evidence>
<organism evidence="9 10">
    <name type="scientific">Serratia ureilytica</name>
    <dbReference type="NCBI Taxonomy" id="300181"/>
    <lineage>
        <taxon>Bacteria</taxon>
        <taxon>Pseudomonadati</taxon>
        <taxon>Pseudomonadota</taxon>
        <taxon>Gammaproteobacteria</taxon>
        <taxon>Enterobacterales</taxon>
        <taxon>Yersiniaceae</taxon>
        <taxon>Serratia</taxon>
    </lineage>
</organism>
<evidence type="ECO:0000313" key="9">
    <source>
        <dbReference type="EMBL" id="TXE26913.1"/>
    </source>
</evidence>
<keyword evidence="6" id="KW-0378">Hydrolase</keyword>
<comment type="function">
    <text evidence="1">Possible endonuclease which induces a single-strand cut and initiates DNA replication.</text>
</comment>